<keyword evidence="4 6" id="KW-0288">FMN</keyword>
<dbReference type="KEGG" id="htl:HPTL_1601"/>
<dbReference type="HAMAP" id="MF_00479">
    <property type="entry name" value="RsxG_RnfG"/>
    <property type="match status" value="1"/>
</dbReference>
<comment type="subcellular location">
    <subcellularLocation>
        <location evidence="6">Cell inner membrane</location>
        <topology evidence="6">Single-pass membrane protein</topology>
    </subcellularLocation>
</comment>
<dbReference type="Pfam" id="PF04205">
    <property type="entry name" value="FMN_bind"/>
    <property type="match status" value="1"/>
</dbReference>
<keyword evidence="9" id="KW-1185">Reference proteome</keyword>
<dbReference type="GO" id="GO:0022900">
    <property type="term" value="P:electron transport chain"/>
    <property type="evidence" value="ECO:0007669"/>
    <property type="project" value="UniProtKB-UniRule"/>
</dbReference>
<keyword evidence="2 6" id="KW-0597">Phosphoprotein</keyword>
<feature type="modified residue" description="FMN phosphoryl threonine" evidence="6">
    <location>
        <position position="188"/>
    </location>
</feature>
<evidence type="ECO:0000256" key="1">
    <source>
        <dbReference type="ARBA" id="ARBA00022448"/>
    </source>
</evidence>
<dbReference type="PIRSF" id="PIRSF006091">
    <property type="entry name" value="E_trnsport_RnfG"/>
    <property type="match status" value="1"/>
</dbReference>
<evidence type="ECO:0000256" key="6">
    <source>
        <dbReference type="HAMAP-Rule" id="MF_00479"/>
    </source>
</evidence>
<comment type="cofactor">
    <cofactor evidence="6">
        <name>FMN</name>
        <dbReference type="ChEBI" id="CHEBI:58210"/>
    </cofactor>
</comment>
<dbReference type="GO" id="GO:0005886">
    <property type="term" value="C:plasma membrane"/>
    <property type="evidence" value="ECO:0007669"/>
    <property type="project" value="UniProtKB-SubCell"/>
</dbReference>
<comment type="similarity">
    <text evidence="6">Belongs to the RnfG family.</text>
</comment>
<evidence type="ECO:0000256" key="2">
    <source>
        <dbReference type="ARBA" id="ARBA00022553"/>
    </source>
</evidence>
<dbReference type="InterPro" id="IPR007329">
    <property type="entry name" value="FMN-bd"/>
</dbReference>
<keyword evidence="3 6" id="KW-0285">Flavoprotein</keyword>
<dbReference type="EMBL" id="AP018558">
    <property type="protein sequence ID" value="BBD77861.1"/>
    <property type="molecule type" value="Genomic_DNA"/>
</dbReference>
<dbReference type="NCBIfam" id="TIGR01947">
    <property type="entry name" value="rnfG"/>
    <property type="match status" value="1"/>
</dbReference>
<keyword evidence="6" id="KW-1003">Cell membrane</keyword>
<name>A0A2Z6DZA9_HYDTE</name>
<proteinExistence type="inferred from homology"/>
<evidence type="ECO:0000313" key="9">
    <source>
        <dbReference type="Proteomes" id="UP000262004"/>
    </source>
</evidence>
<protein>
    <recommendedName>
        <fullName evidence="6">Ion-translocating oxidoreductase complex subunit G</fullName>
        <ecNumber evidence="6">7.-.-.-</ecNumber>
    </recommendedName>
    <alternativeName>
        <fullName evidence="6">Rnf electron transport complex subunit G</fullName>
    </alternativeName>
</protein>
<keyword evidence="6" id="KW-0472">Membrane</keyword>
<sequence>MTSATQPTVWQAVLRSSLLLTLFAAAFTLLMSGAYQLTRAPIAAAIQAEELRLVRALVPPSPPARTIREITLPEAITKALDLNPPAKGYVVFREAEPELVIVPARSRQGYGGDVVVIVAVNKSGELMGARVTQHHETPGLGDYIDPERDRNKARPWITQFAGIPIAAHPGPWRVKKDGGFVDAHAGATISARAATMAIERGARVASSAFAQLVALANRERGNDEKGNQP</sequence>
<keyword evidence="6" id="KW-0997">Cell inner membrane</keyword>
<feature type="domain" description="FMN-binding" evidence="7">
    <location>
        <begin position="109"/>
        <end position="205"/>
    </location>
</feature>
<dbReference type="EC" id="7.-.-.-" evidence="6"/>
<organism evidence="8 9">
    <name type="scientific">Hydrogenophilus thermoluteolus</name>
    <name type="common">Pseudomonas hydrogenothermophila</name>
    <dbReference type="NCBI Taxonomy" id="297"/>
    <lineage>
        <taxon>Bacteria</taxon>
        <taxon>Pseudomonadati</taxon>
        <taxon>Pseudomonadota</taxon>
        <taxon>Hydrogenophilia</taxon>
        <taxon>Hydrogenophilales</taxon>
        <taxon>Hydrogenophilaceae</taxon>
        <taxon>Hydrogenophilus</taxon>
    </lineage>
</organism>
<dbReference type="GO" id="GO:0010181">
    <property type="term" value="F:FMN binding"/>
    <property type="evidence" value="ECO:0007669"/>
    <property type="project" value="InterPro"/>
</dbReference>
<dbReference type="InterPro" id="IPR010209">
    <property type="entry name" value="Ion_transpt_RnfG/RsxG"/>
</dbReference>
<evidence type="ECO:0000256" key="5">
    <source>
        <dbReference type="ARBA" id="ARBA00022982"/>
    </source>
</evidence>
<dbReference type="RefSeq" id="WP_170141316.1">
    <property type="nucleotide sequence ID" value="NZ_AP018558.1"/>
</dbReference>
<gene>
    <name evidence="6 8" type="primary">rnfG</name>
    <name evidence="8" type="ORF">HPTL_1601</name>
</gene>
<evidence type="ECO:0000256" key="4">
    <source>
        <dbReference type="ARBA" id="ARBA00022643"/>
    </source>
</evidence>
<accession>A0A2Z6DZA9</accession>
<keyword evidence="1 6" id="KW-0813">Transport</keyword>
<keyword evidence="5 6" id="KW-0249">Electron transport</keyword>
<dbReference type="PANTHER" id="PTHR36118:SF1">
    <property type="entry name" value="ION-TRANSLOCATING OXIDOREDUCTASE COMPLEX SUBUNIT G"/>
    <property type="match status" value="1"/>
</dbReference>
<dbReference type="Proteomes" id="UP000262004">
    <property type="component" value="Chromosome"/>
</dbReference>
<keyword evidence="6" id="KW-1278">Translocase</keyword>
<comment type="function">
    <text evidence="6">Part of a membrane-bound complex that couples electron transfer with translocation of ions across the membrane.</text>
</comment>
<evidence type="ECO:0000259" key="7">
    <source>
        <dbReference type="SMART" id="SM00900"/>
    </source>
</evidence>
<dbReference type="GO" id="GO:0009055">
    <property type="term" value="F:electron transfer activity"/>
    <property type="evidence" value="ECO:0007669"/>
    <property type="project" value="InterPro"/>
</dbReference>
<dbReference type="AlphaFoldDB" id="A0A2Z6DZA9"/>
<evidence type="ECO:0000256" key="3">
    <source>
        <dbReference type="ARBA" id="ARBA00022630"/>
    </source>
</evidence>
<evidence type="ECO:0000313" key="8">
    <source>
        <dbReference type="EMBL" id="BBD77861.1"/>
    </source>
</evidence>
<keyword evidence="6" id="KW-1133">Transmembrane helix</keyword>
<keyword evidence="6" id="KW-0812">Transmembrane</keyword>
<dbReference type="PANTHER" id="PTHR36118">
    <property type="entry name" value="ION-TRANSLOCATING OXIDOREDUCTASE COMPLEX SUBUNIT G"/>
    <property type="match status" value="1"/>
</dbReference>
<dbReference type="SMART" id="SM00900">
    <property type="entry name" value="FMN_bind"/>
    <property type="match status" value="1"/>
</dbReference>
<reference evidence="8 9" key="1">
    <citation type="submission" date="2018-04" db="EMBL/GenBank/DDBJ databases">
        <title>Complete genome sequence of Hydrogenophilus thermoluteolus TH-1.</title>
        <authorList>
            <person name="Arai H."/>
        </authorList>
    </citation>
    <scope>NUCLEOTIDE SEQUENCE [LARGE SCALE GENOMIC DNA]</scope>
    <source>
        <strain evidence="8 9">TH-1</strain>
    </source>
</reference>
<comment type="subunit">
    <text evidence="6">The complex is composed of six subunits: RnfA, RnfB, RnfC, RnfD, RnfE and RnfG.</text>
</comment>